<sequence>MSTDEARREIGRRLEAVRSSIRRAQWTRGALVIATVMLGGLLLMMAVDHFLAPLPQIARWAMFGAWVLGTLVAAFFGLRPLLRKIGLIQVARWIEGRHPEIEERMSTVLELSGSPGGVSESLLEELARTAGEDVDKVDARAELKAVGASRKWARPAIAFAAMLLLLFLVWPKEAARLAVRAVAPFSTLGNAAAVKFTVEPKDIELLEGDALEMTASYDGPATQLEAVMTMPDGNEITQPMMPAGTGWSYRLDPVRGESFRYRVRAGRGESDAYEVTVWPLPTIPEPRVKLSFPEYTGLLPDEAPLGRGVEAVRGTKVELTGALNTAVEAAWLEIDGKHVADGSVEKSASGGRVALAWDLKEEGSGEAVVKLKHRLGREMEALRFPVRVLEDFSPSVRWLSPVATELRVRPDEVLGLRYEVTEDFGVAALQLDVKAGDKDVRRLSRELPDKLGGGAKPARYRGESEVAVGELLEASPGARELRLRVRAEDARPKGLDGPGVGHSEWLLLKIDQSAESLARQELRAEHDGAREKIESAMRQAREAKDRMDWHRGEMQKEELSKDALKHFEEARESLAKAQEDLQKLAAQMQESVHATKADEVRQASEQLAQARQELESAPLQDGQQRREEKLDHAREQAEAAIKNLEKAREEMDRDRQKVEELARFQELAQQQRELARQAEKQAAAQQEAAMDQAWQDRQRGVEEQLRQQLREQPQARAEVLEAQAAEARELAAEAQALSESQKGLEEQTKQASAESPEALRDALAKEQAKIAEEAAGQLAEAREQRNEAADLLPQAVAATEQAKDALSKGDDKSAAEAAKEAAAAMKEAVADSEQGQSEQGQSEQGQSEQGQPEQGQPEQGQPEQGQPEQGQPEQGQPEQGQSEQAEMKAGVEALAGRQEKVAQALDALAEGKTAEALQGLQQLQADEAKGLSEAIAGMPQAEGSGHMNEARDTSRQGGEQAQSAAQKGSEGKPQEAAGQHQQSAANLQRSADALGRAAEEFDRAAGQARGQQPEQHRAPLTPGDLAEAFQSASRASEQGQASQSANQAAQAAEAMAKAAQSARQQMQGQGPAGQSQPGQPQPGMPGGQPGEKPEEGLRTPEADPGVPPELAKLGISAEDWEKIQANLKSDVGGAAAGGVPEEYRGLVKKYFEAMTDE</sequence>
<keyword evidence="4" id="KW-1185">Reference proteome</keyword>
<keyword evidence="2" id="KW-1133">Transmembrane helix</keyword>
<protein>
    <recommendedName>
        <fullName evidence="5">DUF4175 family protein</fullName>
    </recommendedName>
</protein>
<organism evidence="3 4">
    <name type="scientific">Luteolibacter flavescens</name>
    <dbReference type="NCBI Taxonomy" id="1859460"/>
    <lineage>
        <taxon>Bacteria</taxon>
        <taxon>Pseudomonadati</taxon>
        <taxon>Verrucomicrobiota</taxon>
        <taxon>Verrucomicrobiia</taxon>
        <taxon>Verrucomicrobiales</taxon>
        <taxon>Verrucomicrobiaceae</taxon>
        <taxon>Luteolibacter</taxon>
    </lineage>
</organism>
<feature type="compositionally biased region" description="Low complexity" evidence="1">
    <location>
        <begin position="680"/>
        <end position="693"/>
    </location>
</feature>
<evidence type="ECO:0000256" key="2">
    <source>
        <dbReference type="SAM" id="Phobius"/>
    </source>
</evidence>
<evidence type="ECO:0000256" key="1">
    <source>
        <dbReference type="SAM" id="MobiDB-lite"/>
    </source>
</evidence>
<feature type="compositionally biased region" description="Polar residues" evidence="1">
    <location>
        <begin position="979"/>
        <end position="989"/>
    </location>
</feature>
<feature type="compositionally biased region" description="Low complexity" evidence="1">
    <location>
        <begin position="732"/>
        <end position="741"/>
    </location>
</feature>
<feature type="transmembrane region" description="Helical" evidence="2">
    <location>
        <begin position="30"/>
        <end position="51"/>
    </location>
</feature>
<keyword evidence="2" id="KW-0812">Transmembrane</keyword>
<feature type="transmembrane region" description="Helical" evidence="2">
    <location>
        <begin position="57"/>
        <end position="78"/>
    </location>
</feature>
<accession>A0ABT3FSR8</accession>
<feature type="region of interest" description="Disordered" evidence="1">
    <location>
        <begin position="930"/>
        <end position="1112"/>
    </location>
</feature>
<feature type="compositionally biased region" description="Basic and acidic residues" evidence="1">
    <location>
        <begin position="623"/>
        <end position="636"/>
    </location>
</feature>
<feature type="region of interest" description="Disordered" evidence="1">
    <location>
        <begin position="614"/>
        <end position="636"/>
    </location>
</feature>
<feature type="compositionally biased region" description="Basic and acidic residues" evidence="1">
    <location>
        <begin position="757"/>
        <end position="772"/>
    </location>
</feature>
<feature type="compositionally biased region" description="Low complexity" evidence="1">
    <location>
        <begin position="820"/>
        <end position="884"/>
    </location>
</feature>
<feature type="compositionally biased region" description="Basic and acidic residues" evidence="1">
    <location>
        <begin position="801"/>
        <end position="819"/>
    </location>
</feature>
<feature type="compositionally biased region" description="Basic and acidic residues" evidence="1">
    <location>
        <begin position="1091"/>
        <end position="1101"/>
    </location>
</feature>
<proteinExistence type="predicted"/>
<name>A0ABT3FSR8_9BACT</name>
<feature type="region of interest" description="Disordered" evidence="1">
    <location>
        <begin position="588"/>
        <end position="607"/>
    </location>
</feature>
<dbReference type="Proteomes" id="UP001207930">
    <property type="component" value="Unassembled WGS sequence"/>
</dbReference>
<evidence type="ECO:0008006" key="5">
    <source>
        <dbReference type="Google" id="ProtNLM"/>
    </source>
</evidence>
<feature type="compositionally biased region" description="Low complexity" evidence="1">
    <location>
        <begin position="710"/>
        <end position="725"/>
    </location>
</feature>
<feature type="compositionally biased region" description="Low complexity" evidence="1">
    <location>
        <begin position="1030"/>
        <end position="1078"/>
    </location>
</feature>
<reference evidence="3 4" key="1">
    <citation type="submission" date="2022-10" db="EMBL/GenBank/DDBJ databases">
        <title>Luteolibacter flavescens strain MCCC 1K03193, whole genome shotgun sequencing project.</title>
        <authorList>
            <person name="Zhao G."/>
            <person name="Shen L."/>
        </authorList>
    </citation>
    <scope>NUCLEOTIDE SEQUENCE [LARGE SCALE GENOMIC DNA]</scope>
    <source>
        <strain evidence="3 4">MCCC 1K03193</strain>
    </source>
</reference>
<evidence type="ECO:0000313" key="3">
    <source>
        <dbReference type="EMBL" id="MCW1886492.1"/>
    </source>
</evidence>
<gene>
    <name evidence="3" type="ORF">OKA04_17270</name>
</gene>
<feature type="transmembrane region" description="Helical" evidence="2">
    <location>
        <begin position="152"/>
        <end position="170"/>
    </location>
</feature>
<feature type="compositionally biased region" description="Basic and acidic residues" evidence="1">
    <location>
        <begin position="694"/>
        <end position="709"/>
    </location>
</feature>
<dbReference type="RefSeq" id="WP_264502448.1">
    <property type="nucleotide sequence ID" value="NZ_JAPDDS010000010.1"/>
</dbReference>
<feature type="compositionally biased region" description="Polar residues" evidence="1">
    <location>
        <begin position="955"/>
        <end position="966"/>
    </location>
</feature>
<feature type="compositionally biased region" description="Basic and acidic residues" evidence="1">
    <location>
        <begin position="593"/>
        <end position="602"/>
    </location>
</feature>
<comment type="caution">
    <text evidence="3">The sequence shown here is derived from an EMBL/GenBank/DDBJ whole genome shotgun (WGS) entry which is preliminary data.</text>
</comment>
<dbReference type="EMBL" id="JAPDDS010000010">
    <property type="protein sequence ID" value="MCW1886492.1"/>
    <property type="molecule type" value="Genomic_DNA"/>
</dbReference>
<keyword evidence="2" id="KW-0472">Membrane</keyword>
<evidence type="ECO:0000313" key="4">
    <source>
        <dbReference type="Proteomes" id="UP001207930"/>
    </source>
</evidence>
<feature type="region of interest" description="Disordered" evidence="1">
    <location>
        <begin position="669"/>
        <end position="894"/>
    </location>
</feature>